<feature type="region of interest" description="Disordered" evidence="1">
    <location>
        <begin position="14"/>
        <end position="41"/>
    </location>
</feature>
<gene>
    <name evidence="2" type="ORF">GURKE_04280</name>
</gene>
<reference evidence="2" key="1">
    <citation type="submission" date="2022-04" db="EMBL/GenBank/DDBJ databases">
        <authorList>
            <person name="Friedrich I."/>
            <person name="Schneider D."/>
            <person name="Poehlein A."/>
            <person name="Hertel R."/>
            <person name="Daniel R."/>
        </authorList>
    </citation>
    <scope>NUCLEOTIDE SEQUENCE</scope>
</reference>
<proteinExistence type="predicted"/>
<name>A0A9E7SSW5_9CAUD</name>
<sequence>MGVLGYCPVCGEDGMSRERRPNGNDTCRKGHTYPTSHRNLHEPTQDQLDAYALGRRTQALPALGTPRGALVYCVPSRQAAEDLYPLVAEPDAVPGDDGVRVIPYPAAAYPYKSRGYHGFRGLVVIRPQPADGITTTEYDAWVRHAVQPYLAPDAPTVIL</sequence>
<protein>
    <submittedName>
        <fullName evidence="2">Uncharacterized protein</fullName>
    </submittedName>
</protein>
<feature type="compositionally biased region" description="Basic and acidic residues" evidence="1">
    <location>
        <begin position="14"/>
        <end position="28"/>
    </location>
</feature>
<evidence type="ECO:0000313" key="3">
    <source>
        <dbReference type="Proteomes" id="UP001055634"/>
    </source>
</evidence>
<evidence type="ECO:0000313" key="2">
    <source>
        <dbReference type="EMBL" id="UTC28430.1"/>
    </source>
</evidence>
<accession>A0A9E7SSW5</accession>
<keyword evidence="3" id="KW-1185">Reference proteome</keyword>
<dbReference type="EMBL" id="ON529850">
    <property type="protein sequence ID" value="UTC28430.1"/>
    <property type="molecule type" value="Genomic_DNA"/>
</dbReference>
<organism evidence="2 3">
    <name type="scientific">Brevundimonas phage vB_BpoS-Gurke</name>
    <dbReference type="NCBI Taxonomy" id="2948599"/>
    <lineage>
        <taxon>Viruses</taxon>
        <taxon>Duplodnaviria</taxon>
        <taxon>Heunggongvirae</taxon>
        <taxon>Uroviricota</taxon>
        <taxon>Caudoviricetes</taxon>
        <taxon>Jeanschmidtviridae</taxon>
        <taxon>Kikimoravirus</taxon>
        <taxon>Kikimoravirus gurke</taxon>
    </lineage>
</organism>
<dbReference type="Proteomes" id="UP001055634">
    <property type="component" value="Segment"/>
</dbReference>
<evidence type="ECO:0000256" key="1">
    <source>
        <dbReference type="SAM" id="MobiDB-lite"/>
    </source>
</evidence>